<dbReference type="EMBL" id="GBYB01004162">
    <property type="protein sequence ID" value="JAG73929.1"/>
    <property type="molecule type" value="Transcribed_RNA"/>
</dbReference>
<accession>A0A0C9QU08</accession>
<reference evidence="2" key="1">
    <citation type="submission" date="2015-01" db="EMBL/GenBank/DDBJ databases">
        <title>Transcriptome Assembly of Fopius arisanus.</title>
        <authorList>
            <person name="Geib S."/>
        </authorList>
    </citation>
    <scope>NUCLEOTIDE SEQUENCE</scope>
</reference>
<sequence length="583" mass="65474">MSDESSIESKSGIDANIESSADGSDVSVDESNQIIESDDKSNGEETSVETGELKELDDQISKNVNESSDNLATSHPSRNLKKRKSAPFTVNLLQYVNFIHIAYKNSIVDVTQNPPLIAIPKRIITSIEDPAKRVKSSDEKTATALDEKIRFIHRHSVYKKLVVRSIVELEEANATFQFSKETLKYFLATHAKFLWPTDFSDTNFISNERRTKNNAPLPPGGSLQEYCKGLDAFTSSINRADKDDIQALRFILENKIELSPEIYSSQTITFADPKYETDSVYTPRDGYSLIANSSLKRAVVLVTNTIIMIYDGHQFVVPPISLERDITTKSLQEANLGNDEYVLFDMLLMTRNKVLDVIDANIGEPLSPNYDERMEYIRNRFPDLKQVTVMGAVHKQNDTSYIQKPMRGRGISYVYTKPNPTGAVIGTFEKHACIAFKLNPKILIVKTKCSISGPTLFSIMASSYQTLPDNFDLSRAAIRYKGQVFALTGDLNEVHLLQEAIPVELRDGNKLGNISTHEISGIHDYKPTTSIKDSSIDNTVNLVLSNPTKYCARFFRHPDFERLRQLFLTAPESSINVDFGSYN</sequence>
<feature type="region of interest" description="Disordered" evidence="1">
    <location>
        <begin position="1"/>
        <end position="58"/>
    </location>
</feature>
<name>A0A0C9QU08_9HYME</name>
<evidence type="ECO:0000256" key="1">
    <source>
        <dbReference type="SAM" id="MobiDB-lite"/>
    </source>
</evidence>
<protein>
    <submittedName>
        <fullName evidence="2">STC protein</fullName>
    </submittedName>
</protein>
<proteinExistence type="predicted"/>
<gene>
    <name evidence="2" type="primary">STC</name>
    <name evidence="2" type="ORF">g.24108</name>
</gene>
<dbReference type="AlphaFoldDB" id="A0A0C9QU08"/>
<evidence type="ECO:0000313" key="2">
    <source>
        <dbReference type="EMBL" id="JAG73929.1"/>
    </source>
</evidence>
<organism evidence="2">
    <name type="scientific">Fopius arisanus</name>
    <dbReference type="NCBI Taxonomy" id="64838"/>
    <lineage>
        <taxon>Eukaryota</taxon>
        <taxon>Metazoa</taxon>
        <taxon>Ecdysozoa</taxon>
        <taxon>Arthropoda</taxon>
        <taxon>Hexapoda</taxon>
        <taxon>Insecta</taxon>
        <taxon>Pterygota</taxon>
        <taxon>Neoptera</taxon>
        <taxon>Endopterygota</taxon>
        <taxon>Hymenoptera</taxon>
        <taxon>Apocrita</taxon>
        <taxon>Ichneumonoidea</taxon>
        <taxon>Braconidae</taxon>
        <taxon>Opiinae</taxon>
        <taxon>Fopius</taxon>
    </lineage>
</organism>